<sequence>MAGISAQTGTLDYVRVWGLKGYKWPVSLMDISMGSRKTHMKILDMETALSSNAGKAINEIKSQMKDIKLALDMKAEQIVEAIQSETAEKQERIEAIKRGLNTIQDDSRFLLGEGGNSEKFLKILRHNVTGKARVLMWSDGTYSVQANHYITADMTLVADRIGGEDALVWSGIDAADGSRKILRHNVTGKARVLMWSDGTYSVQANHYITADMTLVADRIGGEDALVWSGIDAADGSRKVSSAEAFYLFERY</sequence>
<name>C3Y3B5_BRAFL</name>
<protein>
    <recommendedName>
        <fullName evidence="1">RanBD1 domain-containing protein</fullName>
    </recommendedName>
</protein>
<dbReference type="InParanoid" id="C3Y3B5"/>
<dbReference type="PANTHER" id="PTHR23138:SF87">
    <property type="entry name" value="E3 SUMO-PROTEIN LIGASE RANBP2"/>
    <property type="match status" value="1"/>
</dbReference>
<dbReference type="InterPro" id="IPR011993">
    <property type="entry name" value="PH-like_dom_sf"/>
</dbReference>
<dbReference type="PANTHER" id="PTHR23138">
    <property type="entry name" value="RAN BINDING PROTEIN"/>
    <property type="match status" value="1"/>
</dbReference>
<reference evidence="2" key="1">
    <citation type="journal article" date="2008" name="Nature">
        <title>The amphioxus genome and the evolution of the chordate karyotype.</title>
        <authorList>
            <consortium name="US DOE Joint Genome Institute (JGI-PGF)"/>
            <person name="Putnam N.H."/>
            <person name="Butts T."/>
            <person name="Ferrier D.E.K."/>
            <person name="Furlong R.F."/>
            <person name="Hellsten U."/>
            <person name="Kawashima T."/>
            <person name="Robinson-Rechavi M."/>
            <person name="Shoguchi E."/>
            <person name="Terry A."/>
            <person name="Yu J.-K."/>
            <person name="Benito-Gutierrez E.L."/>
            <person name="Dubchak I."/>
            <person name="Garcia-Fernandez J."/>
            <person name="Gibson-Brown J.J."/>
            <person name="Grigoriev I.V."/>
            <person name="Horton A.C."/>
            <person name="de Jong P.J."/>
            <person name="Jurka J."/>
            <person name="Kapitonov V.V."/>
            <person name="Kohara Y."/>
            <person name="Kuroki Y."/>
            <person name="Lindquist E."/>
            <person name="Lucas S."/>
            <person name="Osoegawa K."/>
            <person name="Pennacchio L.A."/>
            <person name="Salamov A.A."/>
            <person name="Satou Y."/>
            <person name="Sauka-Spengler T."/>
            <person name="Schmutz J."/>
            <person name="Shin-I T."/>
            <person name="Toyoda A."/>
            <person name="Bronner-Fraser M."/>
            <person name="Fujiyama A."/>
            <person name="Holland L.Z."/>
            <person name="Holland P.W.H."/>
            <person name="Satoh N."/>
            <person name="Rokhsar D.S."/>
        </authorList>
    </citation>
    <scope>NUCLEOTIDE SEQUENCE [LARGE SCALE GENOMIC DNA]</scope>
    <source>
        <strain evidence="2">S238N-H82</strain>
        <tissue evidence="2">Testes</tissue>
    </source>
</reference>
<dbReference type="EMBL" id="GG666483">
    <property type="protein sequence ID" value="EEN65182.1"/>
    <property type="molecule type" value="Genomic_DNA"/>
</dbReference>
<dbReference type="InterPro" id="IPR045255">
    <property type="entry name" value="RanBP1-like"/>
</dbReference>
<dbReference type="Pfam" id="PF00638">
    <property type="entry name" value="Ran_BP1"/>
    <property type="match status" value="1"/>
</dbReference>
<dbReference type="Gene3D" id="2.30.29.30">
    <property type="entry name" value="Pleckstrin-homology domain (PH domain)/Phosphotyrosine-binding domain (PTB)"/>
    <property type="match status" value="2"/>
</dbReference>
<evidence type="ECO:0000313" key="2">
    <source>
        <dbReference type="EMBL" id="EEN65182.1"/>
    </source>
</evidence>
<dbReference type="FunFam" id="2.30.29.30:FF:000900">
    <property type="entry name" value="Uncharacterized protein"/>
    <property type="match status" value="2"/>
</dbReference>
<gene>
    <name evidence="2" type="ORF">BRAFLDRAFT_92537</name>
</gene>
<accession>C3Y3B5</accession>
<proteinExistence type="predicted"/>
<dbReference type="AlphaFoldDB" id="C3Y3B5"/>
<dbReference type="STRING" id="7739.C3Y3B5"/>
<organism>
    <name type="scientific">Branchiostoma floridae</name>
    <name type="common">Florida lancelet</name>
    <name type="synonym">Amphioxus</name>
    <dbReference type="NCBI Taxonomy" id="7739"/>
    <lineage>
        <taxon>Eukaryota</taxon>
        <taxon>Metazoa</taxon>
        <taxon>Chordata</taxon>
        <taxon>Cephalochordata</taxon>
        <taxon>Leptocardii</taxon>
        <taxon>Amphioxiformes</taxon>
        <taxon>Branchiostomatidae</taxon>
        <taxon>Branchiostoma</taxon>
    </lineage>
</organism>
<evidence type="ECO:0000259" key="1">
    <source>
        <dbReference type="Pfam" id="PF00638"/>
    </source>
</evidence>
<dbReference type="InterPro" id="IPR000156">
    <property type="entry name" value="Ran_bind_dom"/>
</dbReference>
<dbReference type="SUPFAM" id="SSF50729">
    <property type="entry name" value="PH domain-like"/>
    <property type="match status" value="2"/>
</dbReference>
<feature type="domain" description="RanBD1" evidence="1">
    <location>
        <begin position="177"/>
        <end position="240"/>
    </location>
</feature>